<dbReference type="PANTHER" id="PTHR46388:SF2">
    <property type="entry name" value="NHL REPEAT-CONTAINING PROTEIN 2"/>
    <property type="match status" value="1"/>
</dbReference>
<feature type="repeat" description="NHL" evidence="2">
    <location>
        <begin position="863"/>
        <end position="893"/>
    </location>
</feature>
<protein>
    <submittedName>
        <fullName evidence="5">Predicted protein</fullName>
    </submittedName>
</protein>
<reference evidence="5 6" key="1">
    <citation type="journal article" date="2010" name="Cell">
        <title>The genome of Naegleria gruberi illuminates early eukaryotic versatility.</title>
        <authorList>
            <person name="Fritz-Laylin L.K."/>
            <person name="Prochnik S.E."/>
            <person name="Ginger M.L."/>
            <person name="Dacks J.B."/>
            <person name="Carpenter M.L."/>
            <person name="Field M.C."/>
            <person name="Kuo A."/>
            <person name="Paredez A."/>
            <person name="Chapman J."/>
            <person name="Pham J."/>
            <person name="Shu S."/>
            <person name="Neupane R."/>
            <person name="Cipriano M."/>
            <person name="Mancuso J."/>
            <person name="Tu H."/>
            <person name="Salamov A."/>
            <person name="Lindquist E."/>
            <person name="Shapiro H."/>
            <person name="Lucas S."/>
            <person name="Grigoriev I.V."/>
            <person name="Cande W.Z."/>
            <person name="Fulton C."/>
            <person name="Rokhsar D.S."/>
            <person name="Dawson S.C."/>
        </authorList>
    </citation>
    <scope>NUCLEOTIDE SEQUENCE [LARGE SCALE GENOMIC DNA]</scope>
    <source>
        <strain evidence="5 6">NEG-M</strain>
    </source>
</reference>
<evidence type="ECO:0000259" key="4">
    <source>
        <dbReference type="Pfam" id="PF25021"/>
    </source>
</evidence>
<feature type="domain" description="Teneurin NHL" evidence="4">
    <location>
        <begin position="554"/>
        <end position="713"/>
    </location>
</feature>
<feature type="signal peptide" evidence="3">
    <location>
        <begin position="1"/>
        <end position="22"/>
    </location>
</feature>
<dbReference type="GeneID" id="8861766"/>
<dbReference type="RefSeq" id="XP_002680320.1">
    <property type="nucleotide sequence ID" value="XM_002680274.1"/>
</dbReference>
<sequence length="992" mass="106926">MQTVTLIIATCLIACILTWCNCQVSTVPPLFKESTLIGGNPFGNSVSALQIPFSAWYFGISPIAGEIYYYNYDLFKIDKSSGFIKSVPLATDRPVIPYFSTFSDNVAYFINGVQGLAVYNFTSGETSVLTEDDPRSILVDDKNNRIYYTMYSASVIKYYDLATKQTNTLISDAGLNDPNTMAIYDGYLYVEGSTSISRVSVSSGIVSNFAGTKGMSGFSASCSIAVDCLFNSISYLTINPQTEELIVSDSGNFRVFAINTKTGVLRTIAGNGNGLSVDKPLENVDALTIEMVPFQVSYWGGKIYVSDYTNNKIFSLRFENGKTLYNGVMGNGKSVFKGDNIKASLLNLRVPNLQYDTKTKDLWIGDSVFGDVVKVSNSDGIAKRIFLDDNLRSFTFDPSTQDVFFYQNSVIKKMSAADKSVSTIIGTNQGKLIDNIPATTASVVDPYGVVVDPSNGDVFISDGYLNCVRKIDGKSGIVTTVAGTGEAGDVGDNGPSNKAQLFSPSGLSLTSSGDLLIADNGNQAIRKVSNGIITTIVSGLDYPSHAIQSPLTNEIFILERNSVKKRFINGSIITIASGMKNPSHMMLKVNANNEEELYVCDTFNNMVKKIVDGSVQVIAGNGKSQTTQFGSLATETSVPTPGGIVFNQKTNEIYITTGDMIMRIDSNSKINGVLGDDRSYLTSRGDNLPVSETLLNIPQGLAIFDNNLFIVDMQNNRIRKMPLTGLDKNPIVSVVMGGVGDGGLAINALIGTVYGSMKMTKSGDLIFNEQTRIRKITKDGVISTIAGNGLSIKTIPPKDNVVSTSSSILVNEFFYDEVVNELYLMNNSTIRKVSKDGVITTIAGQSGLIGLSGDGDKAANSKLNIPTGVAVTKKGNIIIADTINGRLRMINNDTGVITTIAGAENDKLVLDNPHSIILTENGELIISVTNQIKVLTPFCANIENYNYTLDPISKFECVCSSQNCFKLSSAFTNYQTSGLTFISIGFLLLGLL</sequence>
<dbReference type="VEuPathDB" id="AmoebaDB:NAEGRDRAFT_47067"/>
<dbReference type="Proteomes" id="UP000006671">
    <property type="component" value="Unassembled WGS sequence"/>
</dbReference>
<dbReference type="Gene3D" id="2.120.10.30">
    <property type="entry name" value="TolB, C-terminal domain"/>
    <property type="match status" value="4"/>
</dbReference>
<keyword evidence="1" id="KW-0677">Repeat</keyword>
<gene>
    <name evidence="5" type="ORF">NAEGRDRAFT_47067</name>
</gene>
<feature type="chain" id="PRO_5003037325" evidence="3">
    <location>
        <begin position="23"/>
        <end position="992"/>
    </location>
</feature>
<dbReference type="KEGG" id="ngr:NAEGRDRAFT_47067"/>
<keyword evidence="6" id="KW-1185">Reference proteome</keyword>
<proteinExistence type="predicted"/>
<evidence type="ECO:0000256" key="3">
    <source>
        <dbReference type="SAM" id="SignalP"/>
    </source>
</evidence>
<accession>D2V6I0</accession>
<keyword evidence="3" id="KW-0732">Signal</keyword>
<dbReference type="EMBL" id="GG738854">
    <property type="protein sequence ID" value="EFC47576.1"/>
    <property type="molecule type" value="Genomic_DNA"/>
</dbReference>
<dbReference type="InParanoid" id="D2V6I0"/>
<evidence type="ECO:0000256" key="1">
    <source>
        <dbReference type="ARBA" id="ARBA00022737"/>
    </source>
</evidence>
<organism evidence="6">
    <name type="scientific">Naegleria gruberi</name>
    <name type="common">Amoeba</name>
    <dbReference type="NCBI Taxonomy" id="5762"/>
    <lineage>
        <taxon>Eukaryota</taxon>
        <taxon>Discoba</taxon>
        <taxon>Heterolobosea</taxon>
        <taxon>Tetramitia</taxon>
        <taxon>Eutetramitia</taxon>
        <taxon>Vahlkampfiidae</taxon>
        <taxon>Naegleria</taxon>
    </lineage>
</organism>
<evidence type="ECO:0000256" key="2">
    <source>
        <dbReference type="PROSITE-ProRule" id="PRU00504"/>
    </source>
</evidence>
<evidence type="ECO:0000313" key="6">
    <source>
        <dbReference type="Proteomes" id="UP000006671"/>
    </source>
</evidence>
<dbReference type="SUPFAM" id="SSF63825">
    <property type="entry name" value="YWTD domain"/>
    <property type="match status" value="1"/>
</dbReference>
<dbReference type="InterPro" id="IPR011042">
    <property type="entry name" value="6-blade_b-propeller_TolB-like"/>
</dbReference>
<dbReference type="SUPFAM" id="SSF101898">
    <property type="entry name" value="NHL repeat"/>
    <property type="match status" value="2"/>
</dbReference>
<evidence type="ECO:0000313" key="5">
    <source>
        <dbReference type="EMBL" id="EFC47576.1"/>
    </source>
</evidence>
<feature type="domain" description="Teneurin NHL" evidence="4">
    <location>
        <begin position="853"/>
        <end position="906"/>
    </location>
</feature>
<dbReference type="AlphaFoldDB" id="D2V6I0"/>
<dbReference type="PROSITE" id="PS51125">
    <property type="entry name" value="NHL"/>
    <property type="match status" value="1"/>
</dbReference>
<dbReference type="InterPro" id="IPR056822">
    <property type="entry name" value="TEN_NHL"/>
</dbReference>
<dbReference type="InterPro" id="IPR001258">
    <property type="entry name" value="NHL_repeat"/>
</dbReference>
<dbReference type="Pfam" id="PF25021">
    <property type="entry name" value="TEN_NHL"/>
    <property type="match status" value="2"/>
</dbReference>
<name>D2V6I0_NAEGR</name>
<dbReference type="eggNOG" id="KOG4659">
    <property type="taxonomic scope" value="Eukaryota"/>
</dbReference>
<dbReference type="PANTHER" id="PTHR46388">
    <property type="entry name" value="NHL REPEAT-CONTAINING PROTEIN 2"/>
    <property type="match status" value="1"/>
</dbReference>